<dbReference type="EMBL" id="CM018049">
    <property type="protein sequence ID" value="KAA8519097.1"/>
    <property type="molecule type" value="Genomic_DNA"/>
</dbReference>
<dbReference type="AlphaFoldDB" id="A0A5J4ZPP2"/>
<proteinExistence type="predicted"/>
<reference evidence="1 2" key="1">
    <citation type="submission" date="2019-09" db="EMBL/GenBank/DDBJ databases">
        <title>A chromosome-level genome assembly of the Chinese tupelo Nyssa sinensis.</title>
        <authorList>
            <person name="Yang X."/>
            <person name="Kang M."/>
            <person name="Yang Y."/>
            <person name="Xiong H."/>
            <person name="Wang M."/>
            <person name="Zhang Z."/>
            <person name="Wang Z."/>
            <person name="Wu H."/>
            <person name="Ma T."/>
            <person name="Liu J."/>
            <person name="Xi Z."/>
        </authorList>
    </citation>
    <scope>NUCLEOTIDE SEQUENCE [LARGE SCALE GENOMIC DNA]</scope>
    <source>
        <strain evidence="1">J267</strain>
        <tissue evidence="1">Leaf</tissue>
    </source>
</reference>
<evidence type="ECO:0000313" key="2">
    <source>
        <dbReference type="Proteomes" id="UP000325577"/>
    </source>
</evidence>
<name>A0A5J4ZPP2_9ASTE</name>
<accession>A0A5J4ZPP2</accession>
<protein>
    <submittedName>
        <fullName evidence="1">Uncharacterized protein</fullName>
    </submittedName>
</protein>
<dbReference type="Proteomes" id="UP000325577">
    <property type="component" value="Linkage Group LG6"/>
</dbReference>
<organism evidence="1 2">
    <name type="scientific">Nyssa sinensis</name>
    <dbReference type="NCBI Taxonomy" id="561372"/>
    <lineage>
        <taxon>Eukaryota</taxon>
        <taxon>Viridiplantae</taxon>
        <taxon>Streptophyta</taxon>
        <taxon>Embryophyta</taxon>
        <taxon>Tracheophyta</taxon>
        <taxon>Spermatophyta</taxon>
        <taxon>Magnoliopsida</taxon>
        <taxon>eudicotyledons</taxon>
        <taxon>Gunneridae</taxon>
        <taxon>Pentapetalae</taxon>
        <taxon>asterids</taxon>
        <taxon>Cornales</taxon>
        <taxon>Nyssaceae</taxon>
        <taxon>Nyssa</taxon>
    </lineage>
</organism>
<gene>
    <name evidence="1" type="ORF">F0562_013353</name>
</gene>
<keyword evidence="2" id="KW-1185">Reference proteome</keyword>
<sequence length="234" mass="25645">MAIRREAGGVVMMDVGWMQGQIKGGLHCVFMICGATYFYVVQGDYGKGHDGLCFGNDESQFREMRIHFPGMVPARACYSGERHARTDLQSSCNPEGGGMGMMRFHALEACEVEGWRESLRRTGGRLQSDLASDKRVTHFERARNGWGPRGYMVGHGVGNSGYNQREEALATNSKARGAWKFLELEEAAGSAGSQQRKATPEAGSEEVMVTGEDISNVQGIEGIWPARKSLSLQT</sequence>
<evidence type="ECO:0000313" key="1">
    <source>
        <dbReference type="EMBL" id="KAA8519097.1"/>
    </source>
</evidence>